<keyword evidence="5" id="KW-1185">Reference proteome</keyword>
<dbReference type="RefSeq" id="WP_068591432.1">
    <property type="nucleotide sequence ID" value="NZ_FTNK01000013.1"/>
</dbReference>
<evidence type="ECO:0000256" key="2">
    <source>
        <dbReference type="SAM" id="Phobius"/>
    </source>
</evidence>
<comment type="caution">
    <text evidence="4">The sequence shown here is derived from an EMBL/GenBank/DDBJ whole genome shotgun (WGS) entry which is preliminary data.</text>
</comment>
<keyword evidence="2" id="KW-1133">Transmembrane helix</keyword>
<dbReference type="InterPro" id="IPR038267">
    <property type="entry name" value="ECF_sigma_eff"/>
</dbReference>
<dbReference type="Proteomes" id="UP000186666">
    <property type="component" value="Unassembled WGS sequence"/>
</dbReference>
<dbReference type="Gene3D" id="1.10.3950.10">
    <property type="entry name" value="putative ecf-type sigma factor negative effector from bacillus cereus"/>
    <property type="match status" value="1"/>
</dbReference>
<protein>
    <recommendedName>
        <fullName evidence="3">DUF3600 domain-containing protein</fullName>
    </recommendedName>
</protein>
<dbReference type="Pfam" id="PF12207">
    <property type="entry name" value="DUF3600"/>
    <property type="match status" value="1"/>
</dbReference>
<feature type="domain" description="DUF3600" evidence="3">
    <location>
        <begin position="67"/>
        <end position="170"/>
    </location>
</feature>
<dbReference type="InterPro" id="IPR022019">
    <property type="entry name" value="DUF3600"/>
</dbReference>
<evidence type="ECO:0000256" key="1">
    <source>
        <dbReference type="SAM" id="Coils"/>
    </source>
</evidence>
<keyword evidence="2" id="KW-0472">Membrane</keyword>
<proteinExistence type="predicted"/>
<dbReference type="EMBL" id="FTNK01000013">
    <property type="protein sequence ID" value="SIR41906.1"/>
    <property type="molecule type" value="Genomic_DNA"/>
</dbReference>
<accession>A0ABY1K8N3</accession>
<organism evidence="4 5">
    <name type="scientific">Paenibacillus macquariensis</name>
    <dbReference type="NCBI Taxonomy" id="948756"/>
    <lineage>
        <taxon>Bacteria</taxon>
        <taxon>Bacillati</taxon>
        <taxon>Bacillota</taxon>
        <taxon>Bacilli</taxon>
        <taxon>Bacillales</taxon>
        <taxon>Paenibacillaceae</taxon>
        <taxon>Paenibacillus</taxon>
    </lineage>
</organism>
<reference evidence="4 5" key="1">
    <citation type="submission" date="2017-01" db="EMBL/GenBank/DDBJ databases">
        <authorList>
            <person name="Varghese N."/>
            <person name="Submissions S."/>
        </authorList>
    </citation>
    <scope>NUCLEOTIDE SEQUENCE [LARGE SCALE GENOMIC DNA]</scope>
    <source>
        <strain evidence="4 5">ATCC 23464</strain>
    </source>
</reference>
<feature type="coiled-coil region" evidence="1">
    <location>
        <begin position="81"/>
        <end position="108"/>
    </location>
</feature>
<evidence type="ECO:0000313" key="5">
    <source>
        <dbReference type="Proteomes" id="UP000186666"/>
    </source>
</evidence>
<keyword evidence="1" id="KW-0175">Coiled coil</keyword>
<evidence type="ECO:0000259" key="3">
    <source>
        <dbReference type="Pfam" id="PF12207"/>
    </source>
</evidence>
<feature type="transmembrane region" description="Helical" evidence="2">
    <location>
        <begin position="44"/>
        <end position="64"/>
    </location>
</feature>
<keyword evidence="2" id="KW-0812">Transmembrane</keyword>
<sequence>MNLEEQLRSAFKEETTDLLPPPDLKTRIMDQVTAKQGGRRMKKWLLPCILATALLIPTGAYAAYNYLADSIYGSQENLTHIGGTQQKYDKLEVKLQQAKQILSKEEFATFMPLLKELGEYNLKFSDSEGVLHPEQMNTEEQGKYTALTEALEPFFTKLNDTKKSGTNIVVTDFWASTLDKAQSTFSEDELEDYEGIVIEYLNQVQNSQVRDEAAIKVLQLQLNPYFDKLGIVMTW</sequence>
<name>A0ABY1K8N3_9BACL</name>
<evidence type="ECO:0000313" key="4">
    <source>
        <dbReference type="EMBL" id="SIR41906.1"/>
    </source>
</evidence>
<gene>
    <name evidence="4" type="ORF">SAMN05421578_113100</name>
</gene>